<reference evidence="2" key="1">
    <citation type="journal article" date="2019" name="bioRxiv">
        <title>The Genome of the Zebra Mussel, Dreissena polymorpha: A Resource for Invasive Species Research.</title>
        <authorList>
            <person name="McCartney M.A."/>
            <person name="Auch B."/>
            <person name="Kono T."/>
            <person name="Mallez S."/>
            <person name="Zhang Y."/>
            <person name="Obille A."/>
            <person name="Becker A."/>
            <person name="Abrahante J.E."/>
            <person name="Garbe J."/>
            <person name="Badalamenti J.P."/>
            <person name="Herman A."/>
            <person name="Mangelson H."/>
            <person name="Liachko I."/>
            <person name="Sullivan S."/>
            <person name="Sone E.D."/>
            <person name="Koren S."/>
            <person name="Silverstein K.A.T."/>
            <person name="Beckman K.B."/>
            <person name="Gohl D.M."/>
        </authorList>
    </citation>
    <scope>NUCLEOTIDE SEQUENCE</scope>
    <source>
        <strain evidence="2">Duluth1</strain>
        <tissue evidence="2">Whole animal</tissue>
    </source>
</reference>
<evidence type="ECO:0000313" key="3">
    <source>
        <dbReference type="Proteomes" id="UP000828390"/>
    </source>
</evidence>
<gene>
    <name evidence="2" type="ORF">DPMN_096801</name>
</gene>
<name>A0A9D4R4T9_DREPO</name>
<accession>A0A9D4R4T9</accession>
<dbReference type="Proteomes" id="UP000828390">
    <property type="component" value="Unassembled WGS sequence"/>
</dbReference>
<proteinExistence type="predicted"/>
<sequence>MGPWPHSIRSENVPCHLLFIGCGVRKKPPPEETPFGKNGRAEETPFHSLHTRKKPPR</sequence>
<dbReference type="EMBL" id="JAIWYP010000003">
    <property type="protein sequence ID" value="KAH3854263.1"/>
    <property type="molecule type" value="Genomic_DNA"/>
</dbReference>
<organism evidence="2 3">
    <name type="scientific">Dreissena polymorpha</name>
    <name type="common">Zebra mussel</name>
    <name type="synonym">Mytilus polymorpha</name>
    <dbReference type="NCBI Taxonomy" id="45954"/>
    <lineage>
        <taxon>Eukaryota</taxon>
        <taxon>Metazoa</taxon>
        <taxon>Spiralia</taxon>
        <taxon>Lophotrochozoa</taxon>
        <taxon>Mollusca</taxon>
        <taxon>Bivalvia</taxon>
        <taxon>Autobranchia</taxon>
        <taxon>Heteroconchia</taxon>
        <taxon>Euheterodonta</taxon>
        <taxon>Imparidentia</taxon>
        <taxon>Neoheterodontei</taxon>
        <taxon>Myida</taxon>
        <taxon>Dreissenoidea</taxon>
        <taxon>Dreissenidae</taxon>
        <taxon>Dreissena</taxon>
    </lineage>
</organism>
<keyword evidence="3" id="KW-1185">Reference proteome</keyword>
<protein>
    <submittedName>
        <fullName evidence="2">Uncharacterized protein</fullName>
    </submittedName>
</protein>
<comment type="caution">
    <text evidence="2">The sequence shown here is derived from an EMBL/GenBank/DDBJ whole genome shotgun (WGS) entry which is preliminary data.</text>
</comment>
<feature type="region of interest" description="Disordered" evidence="1">
    <location>
        <begin position="24"/>
        <end position="57"/>
    </location>
</feature>
<evidence type="ECO:0000313" key="2">
    <source>
        <dbReference type="EMBL" id="KAH3854263.1"/>
    </source>
</evidence>
<dbReference type="AlphaFoldDB" id="A0A9D4R4T9"/>
<reference evidence="2" key="2">
    <citation type="submission" date="2020-11" db="EMBL/GenBank/DDBJ databases">
        <authorList>
            <person name="McCartney M.A."/>
            <person name="Auch B."/>
            <person name="Kono T."/>
            <person name="Mallez S."/>
            <person name="Becker A."/>
            <person name="Gohl D.M."/>
            <person name="Silverstein K.A.T."/>
            <person name="Koren S."/>
            <person name="Bechman K.B."/>
            <person name="Herman A."/>
            <person name="Abrahante J.E."/>
            <person name="Garbe J."/>
        </authorList>
    </citation>
    <scope>NUCLEOTIDE SEQUENCE</scope>
    <source>
        <strain evidence="2">Duluth1</strain>
        <tissue evidence="2">Whole animal</tissue>
    </source>
</reference>
<evidence type="ECO:0000256" key="1">
    <source>
        <dbReference type="SAM" id="MobiDB-lite"/>
    </source>
</evidence>